<dbReference type="PROSITE" id="PS51450">
    <property type="entry name" value="LRR"/>
    <property type="match status" value="1"/>
</dbReference>
<dbReference type="InterPro" id="IPR036213">
    <property type="entry name" value="Calpain_III_sf"/>
</dbReference>
<keyword evidence="2 9" id="KW-0645">Protease</keyword>
<evidence type="ECO:0000256" key="3">
    <source>
        <dbReference type="ARBA" id="ARBA00022801"/>
    </source>
</evidence>
<dbReference type="SUPFAM" id="SSF49758">
    <property type="entry name" value="Calpain large subunit, middle domain (domain III)"/>
    <property type="match status" value="1"/>
</dbReference>
<dbReference type="InParanoid" id="A0A078B5K1"/>
<dbReference type="Proteomes" id="UP000039865">
    <property type="component" value="Unassembled WGS sequence"/>
</dbReference>
<feature type="coiled-coil region" evidence="7">
    <location>
        <begin position="80"/>
        <end position="114"/>
    </location>
</feature>
<dbReference type="AlphaFoldDB" id="A0A078B5K1"/>
<evidence type="ECO:0000259" key="8">
    <source>
        <dbReference type="PROSITE" id="PS50203"/>
    </source>
</evidence>
<dbReference type="PANTHER" id="PTHR10183">
    <property type="entry name" value="CALPAIN"/>
    <property type="match status" value="1"/>
</dbReference>
<organism evidence="9 10">
    <name type="scientific">Stylonychia lemnae</name>
    <name type="common">Ciliate</name>
    <dbReference type="NCBI Taxonomy" id="5949"/>
    <lineage>
        <taxon>Eukaryota</taxon>
        <taxon>Sar</taxon>
        <taxon>Alveolata</taxon>
        <taxon>Ciliophora</taxon>
        <taxon>Intramacronucleata</taxon>
        <taxon>Spirotrichea</taxon>
        <taxon>Stichotrichia</taxon>
        <taxon>Sporadotrichida</taxon>
        <taxon>Oxytrichidae</taxon>
        <taxon>Stylonychinae</taxon>
        <taxon>Stylonychia</taxon>
    </lineage>
</organism>
<protein>
    <submittedName>
        <fullName evidence="9">Cysteine protease family c02</fullName>
    </submittedName>
</protein>
<evidence type="ECO:0000256" key="7">
    <source>
        <dbReference type="SAM" id="Coils"/>
    </source>
</evidence>
<evidence type="ECO:0000256" key="5">
    <source>
        <dbReference type="PIRSR" id="PIRSR622684-1"/>
    </source>
</evidence>
<name>A0A078B5K1_STYLE</name>
<dbReference type="OrthoDB" id="287147at2759"/>
<dbReference type="Pfam" id="PF00648">
    <property type="entry name" value="Peptidase_C2"/>
    <property type="match status" value="1"/>
</dbReference>
<comment type="caution">
    <text evidence="6">Lacks conserved residue(s) required for the propagation of feature annotation.</text>
</comment>
<dbReference type="EMBL" id="CCKQ01017802">
    <property type="protein sequence ID" value="CDW89694.1"/>
    <property type="molecule type" value="Genomic_DNA"/>
</dbReference>
<keyword evidence="4" id="KW-0788">Thiol protease</keyword>
<evidence type="ECO:0000256" key="6">
    <source>
        <dbReference type="PROSITE-ProRule" id="PRU00239"/>
    </source>
</evidence>
<dbReference type="InterPro" id="IPR022684">
    <property type="entry name" value="Calpain_cysteine_protease"/>
</dbReference>
<dbReference type="InterPro" id="IPR022682">
    <property type="entry name" value="Calpain_domain_III"/>
</dbReference>
<dbReference type="GO" id="GO:0004198">
    <property type="term" value="F:calcium-dependent cysteine-type endopeptidase activity"/>
    <property type="evidence" value="ECO:0007669"/>
    <property type="project" value="InterPro"/>
</dbReference>
<dbReference type="SMART" id="SM00368">
    <property type="entry name" value="LRR_RI"/>
    <property type="match status" value="2"/>
</dbReference>
<dbReference type="SUPFAM" id="SSF52047">
    <property type="entry name" value="RNI-like"/>
    <property type="match status" value="1"/>
</dbReference>
<dbReference type="Pfam" id="PF01067">
    <property type="entry name" value="Calpain_III"/>
    <property type="match status" value="1"/>
</dbReference>
<comment type="similarity">
    <text evidence="1">Belongs to the peptidase C2 family.</text>
</comment>
<evidence type="ECO:0000256" key="4">
    <source>
        <dbReference type="ARBA" id="ARBA00022807"/>
    </source>
</evidence>
<dbReference type="InterPro" id="IPR001300">
    <property type="entry name" value="Peptidase_C2_calpain_cat"/>
</dbReference>
<dbReference type="InterPro" id="IPR038765">
    <property type="entry name" value="Papain-like_cys_pep_sf"/>
</dbReference>
<dbReference type="CDD" id="cd00044">
    <property type="entry name" value="CysPc"/>
    <property type="match status" value="1"/>
</dbReference>
<keyword evidence="10" id="KW-1185">Reference proteome</keyword>
<gene>
    <name evidence="9" type="primary">Contig13115.g13983</name>
    <name evidence="9" type="ORF">STYLEM_18831</name>
</gene>
<dbReference type="SUPFAM" id="SSF54001">
    <property type="entry name" value="Cysteine proteinases"/>
    <property type="match status" value="1"/>
</dbReference>
<dbReference type="PANTHER" id="PTHR10183:SF379">
    <property type="entry name" value="CALPAIN-5"/>
    <property type="match status" value="1"/>
</dbReference>
<evidence type="ECO:0000256" key="2">
    <source>
        <dbReference type="ARBA" id="ARBA00022670"/>
    </source>
</evidence>
<keyword evidence="7" id="KW-0175">Coiled coil</keyword>
<feature type="domain" description="Calpain catalytic" evidence="8">
    <location>
        <begin position="181"/>
        <end position="548"/>
    </location>
</feature>
<evidence type="ECO:0000313" key="10">
    <source>
        <dbReference type="Proteomes" id="UP000039865"/>
    </source>
</evidence>
<dbReference type="Pfam" id="PF13516">
    <property type="entry name" value="LRR_6"/>
    <property type="match status" value="1"/>
</dbReference>
<dbReference type="SMART" id="SM00230">
    <property type="entry name" value="CysPc"/>
    <property type="match status" value="1"/>
</dbReference>
<dbReference type="PROSITE" id="PS50203">
    <property type="entry name" value="CALPAIN_CAT"/>
    <property type="match status" value="1"/>
</dbReference>
<dbReference type="Gene3D" id="3.90.70.10">
    <property type="entry name" value="Cysteine proteinases"/>
    <property type="match status" value="1"/>
</dbReference>
<feature type="active site" evidence="5">
    <location>
        <position position="475"/>
    </location>
</feature>
<dbReference type="GO" id="GO:0006508">
    <property type="term" value="P:proteolysis"/>
    <property type="evidence" value="ECO:0007669"/>
    <property type="project" value="UniProtKB-KW"/>
</dbReference>
<dbReference type="InterPro" id="IPR032675">
    <property type="entry name" value="LRR_dom_sf"/>
</dbReference>
<accession>A0A078B5K1</accession>
<evidence type="ECO:0000256" key="1">
    <source>
        <dbReference type="ARBA" id="ARBA00007623"/>
    </source>
</evidence>
<proteinExistence type="inferred from homology"/>
<reference evidence="9 10" key="1">
    <citation type="submission" date="2014-06" db="EMBL/GenBank/DDBJ databases">
        <authorList>
            <person name="Swart Estienne"/>
        </authorList>
    </citation>
    <scope>NUCLEOTIDE SEQUENCE [LARGE SCALE GENOMIC DNA]</scope>
    <source>
        <strain evidence="9 10">130c</strain>
    </source>
</reference>
<evidence type="ECO:0000313" key="9">
    <source>
        <dbReference type="EMBL" id="CDW89694.1"/>
    </source>
</evidence>
<sequence length="1033" mass="119943">MKGIQSSISSQNVKQNKFLKDMIEDSKKAAQKQLNTISQIPKSVKELDQITQNKRKELGLGGTGGGTASIQHANKNKELIQAQMDKNQLLLEKAQQLQQRLEATNKKFQETQQRIAPAKDSLAKRDLQNSKLVPLESKPLYPNTILQTNNPEEVKQVIELMIAQQQCQSVQEQSVLNYNLLFKDPDFGPEAQYNPLYFEGDLDQKLAQELEFSLRKLSWMRPQEIAPMPKMAGFTELDLSKASQEEILSMKSDYKIHGHRIIQGKLEDRWFLSSLSMIAAEQKVFDQMICREEGFYQYRKYGVYVFRFFKNGQLYYVIIDDRLPCLQKDNGQPVPFFARCENSNLFWVSLLEKAFAKLHGRYYALLIGTPEEAIQDMIGIYPETVYIDPQQNTNKDNLFNSLRVLSYNHCILGCKLDFEMFPSLDQEKKQNSYRQAQLKGIQQRFFYTILDVREVKTEERGAEPSQVHKLVRLKNPWANSQEWNGAFSDVDPVWNQDLKSKFNNMNVLDGYSDNERYIHRWNVEDGIFVIKLDDFVEMFNCIIIGRDYPDSYFGVKFEDEWAPSFGFPHPKNPDWLRNKQFIFTFDNPLVKEVRVTAIIQQNDPRFITQLHPPFKDHRVNIGLIVLKMNKIEDRVKFYDTNKKVLIKKTQPSRSVECSFTITQGKYCIIPLTKYSNDVQKYQLKFYFNCQPADIIFETKPFKIILDNNMTQDIQETSISKKDLLNQLNNKFYDAAKPGDNKQIIKSALPDRSTAALASNILRTSIFRPDNEQIKKQIGSNQFVWNVMTPFELESIINPPSKVDLKKRDQNTVSDAKRYQQMLGDFYEEDENDFGCRLYDQDFDQLQAFERNQILIGIDPDDPDETQKGKTKEQINKQSDIHRHAVEMTKDELDLSYYYIGQDGFHAILPQLEQNYLSWITKLNVAGNGLSDFSIIELVDSLKQIHNQTLEYLDISDNKISDQGIQALIDLCSKNRSLKEIVTEGLTDPSPNIMTRLETALKKNQMGLPDSKIDQMYQTAKQVDQAMNYHLQFV</sequence>
<dbReference type="Gene3D" id="2.60.120.380">
    <property type="match status" value="1"/>
</dbReference>
<dbReference type="Gene3D" id="3.80.10.10">
    <property type="entry name" value="Ribonuclease Inhibitor"/>
    <property type="match status" value="1"/>
</dbReference>
<keyword evidence="3" id="KW-0378">Hydrolase</keyword>
<dbReference type="InterPro" id="IPR001611">
    <property type="entry name" value="Leu-rich_rpt"/>
</dbReference>